<sequence>MVVQTVVFLKMSLAPPFVVTEAVTVAVVAVALAFAADALPSDPGGGCREEGHQIYVGMSPTQQRKRGKSAVCRSAASGSMIDLRQLLLGRFAPLEGTN</sequence>
<protein>
    <submittedName>
        <fullName evidence="2">Uncharacterized protein</fullName>
    </submittedName>
</protein>
<gene>
    <name evidence="2" type="ORF">GUJ93_ZPchr0005g15088</name>
</gene>
<proteinExistence type="predicted"/>
<keyword evidence="3" id="KW-1185">Reference proteome</keyword>
<evidence type="ECO:0000313" key="3">
    <source>
        <dbReference type="Proteomes" id="UP000729402"/>
    </source>
</evidence>
<reference evidence="2" key="2">
    <citation type="submission" date="2021-02" db="EMBL/GenBank/DDBJ databases">
        <authorList>
            <person name="Kimball J.A."/>
            <person name="Haas M.W."/>
            <person name="Macchietto M."/>
            <person name="Kono T."/>
            <person name="Duquette J."/>
            <person name="Shao M."/>
        </authorList>
    </citation>
    <scope>NUCLEOTIDE SEQUENCE</scope>
    <source>
        <tissue evidence="2">Fresh leaf tissue</tissue>
    </source>
</reference>
<dbReference type="AlphaFoldDB" id="A0A8J5S5W0"/>
<evidence type="ECO:0000256" key="1">
    <source>
        <dbReference type="SAM" id="Phobius"/>
    </source>
</evidence>
<evidence type="ECO:0000313" key="2">
    <source>
        <dbReference type="EMBL" id="KAG8069416.1"/>
    </source>
</evidence>
<feature type="transmembrane region" description="Helical" evidence="1">
    <location>
        <begin position="17"/>
        <end position="39"/>
    </location>
</feature>
<keyword evidence="1" id="KW-0472">Membrane</keyword>
<dbReference type="Proteomes" id="UP000729402">
    <property type="component" value="Unassembled WGS sequence"/>
</dbReference>
<accession>A0A8J5S5W0</accession>
<keyword evidence="1" id="KW-1133">Transmembrane helix</keyword>
<comment type="caution">
    <text evidence="2">The sequence shown here is derived from an EMBL/GenBank/DDBJ whole genome shotgun (WGS) entry which is preliminary data.</text>
</comment>
<dbReference type="EMBL" id="JAAALK010000284">
    <property type="protein sequence ID" value="KAG8069416.1"/>
    <property type="molecule type" value="Genomic_DNA"/>
</dbReference>
<organism evidence="2 3">
    <name type="scientific">Zizania palustris</name>
    <name type="common">Northern wild rice</name>
    <dbReference type="NCBI Taxonomy" id="103762"/>
    <lineage>
        <taxon>Eukaryota</taxon>
        <taxon>Viridiplantae</taxon>
        <taxon>Streptophyta</taxon>
        <taxon>Embryophyta</taxon>
        <taxon>Tracheophyta</taxon>
        <taxon>Spermatophyta</taxon>
        <taxon>Magnoliopsida</taxon>
        <taxon>Liliopsida</taxon>
        <taxon>Poales</taxon>
        <taxon>Poaceae</taxon>
        <taxon>BOP clade</taxon>
        <taxon>Oryzoideae</taxon>
        <taxon>Oryzeae</taxon>
        <taxon>Zizaniinae</taxon>
        <taxon>Zizania</taxon>
    </lineage>
</organism>
<keyword evidence="1" id="KW-0812">Transmembrane</keyword>
<name>A0A8J5S5W0_ZIZPA</name>
<reference evidence="2" key="1">
    <citation type="journal article" date="2021" name="bioRxiv">
        <title>Whole Genome Assembly and Annotation of Northern Wild Rice, Zizania palustris L., Supports a Whole Genome Duplication in the Zizania Genus.</title>
        <authorList>
            <person name="Haas M."/>
            <person name="Kono T."/>
            <person name="Macchietto M."/>
            <person name="Millas R."/>
            <person name="McGilp L."/>
            <person name="Shao M."/>
            <person name="Duquette J."/>
            <person name="Hirsch C.N."/>
            <person name="Kimball J."/>
        </authorList>
    </citation>
    <scope>NUCLEOTIDE SEQUENCE</scope>
    <source>
        <tissue evidence="2">Fresh leaf tissue</tissue>
    </source>
</reference>